<keyword evidence="3" id="KW-1185">Reference proteome</keyword>
<dbReference type="Proteomes" id="UP000502260">
    <property type="component" value="Chromosome"/>
</dbReference>
<dbReference type="AlphaFoldDB" id="A0A6F8VFT6"/>
<proteinExistence type="predicted"/>
<sequence length="109" mass="12757">MYGVAESIEDYRRMVNELRSQLVLLQAREDDAQQQIAELDHTIDQLVDIVVQREAACYALKTLVETMVKEVETCPQQIHHDFADPNLRSTTYQNRYNEEVKRLKAKYGK</sequence>
<accession>A0A6F8VFT6</accession>
<organism evidence="2 3">
    <name type="scientific">Sulfurimicrobium lacus</name>
    <dbReference type="NCBI Taxonomy" id="2715678"/>
    <lineage>
        <taxon>Bacteria</taxon>
        <taxon>Pseudomonadati</taxon>
        <taxon>Pseudomonadota</taxon>
        <taxon>Betaproteobacteria</taxon>
        <taxon>Nitrosomonadales</taxon>
        <taxon>Sulfuricellaceae</taxon>
        <taxon>Sulfurimicrobium</taxon>
    </lineage>
</organism>
<protein>
    <submittedName>
        <fullName evidence="2">Uncharacterized protein</fullName>
    </submittedName>
</protein>
<keyword evidence="1" id="KW-0175">Coiled coil</keyword>
<dbReference type="KEGG" id="slac:SKTS_25110"/>
<feature type="coiled-coil region" evidence="1">
    <location>
        <begin position="8"/>
        <end position="42"/>
    </location>
</feature>
<reference evidence="3" key="1">
    <citation type="submission" date="2020-03" db="EMBL/GenBank/DDBJ databases">
        <title>Complete genome sequence of sulfur-oxidizing bacterium skT11.</title>
        <authorList>
            <person name="Kanda M."/>
            <person name="Kojima H."/>
            <person name="Fukui M."/>
        </authorList>
    </citation>
    <scope>NUCLEOTIDE SEQUENCE [LARGE SCALE GENOMIC DNA]</scope>
    <source>
        <strain evidence="3">skT11</strain>
    </source>
</reference>
<evidence type="ECO:0000313" key="2">
    <source>
        <dbReference type="EMBL" id="BCB27625.1"/>
    </source>
</evidence>
<evidence type="ECO:0000256" key="1">
    <source>
        <dbReference type="SAM" id="Coils"/>
    </source>
</evidence>
<gene>
    <name evidence="2" type="ORF">SKTS_25110</name>
</gene>
<name>A0A6F8VFT6_9PROT</name>
<dbReference type="EMBL" id="AP022853">
    <property type="protein sequence ID" value="BCB27625.1"/>
    <property type="molecule type" value="Genomic_DNA"/>
</dbReference>
<evidence type="ECO:0000313" key="3">
    <source>
        <dbReference type="Proteomes" id="UP000502260"/>
    </source>
</evidence>